<dbReference type="Pfam" id="PF06824">
    <property type="entry name" value="Glyco_hydro_125"/>
    <property type="match status" value="1"/>
</dbReference>
<dbReference type="InterPro" id="IPR012341">
    <property type="entry name" value="6hp_glycosidase-like_sf"/>
</dbReference>
<sequence>MAATTVAAGEIPDSCVSYTDYSSTPHGTGAIPAMRPPPECRTFTSAVIEHVINDTVGRIRDPVWKQLFTNVFPNTLDTTVAWQSTNGTAYSFLITGDITAQWLRDSANQVLPYLPYATQDTNIARLVLGLVNLQAEELVEDVYGNAFQPPQFSVVKPTPNGIAIDLEVFPMFNNETVFEAKFEIDSWASFLQISTQYWRATKDTSFINRASWVAAVQKILRAARLLQAPTVLGGRRLSPLTVAYKRNTDTATETQFGGGRGNPVRYTGMVSTLFRPSDDATIFPFLVPANAFLSVELANLSEMLRTLNIYSDQAQAAEQLSDEIRKGIFEYGTLVHPKHGRVFAYETDGYGSALIMDDANGPSLLSLPYLGFVDAQDPIYANTRRLILSIDNPWYFAGSYIRGIGSPHTGFLRVWPMAVAMQAMTSSDAAEVKDCLETLKSSTTGLGLMHESVNVDDEKDYTRSWFAWCNSLVGQLVVDVMHRFPGII</sequence>
<proteinExistence type="predicted"/>
<name>A0A1Y1W8Z3_9FUNG</name>
<evidence type="ECO:0000313" key="2">
    <source>
        <dbReference type="Proteomes" id="UP000193922"/>
    </source>
</evidence>
<dbReference type="SMART" id="SM01149">
    <property type="entry name" value="DUF1237"/>
    <property type="match status" value="1"/>
</dbReference>
<keyword evidence="2" id="KW-1185">Reference proteome</keyword>
<dbReference type="RefSeq" id="XP_040743635.1">
    <property type="nucleotide sequence ID" value="XM_040887410.1"/>
</dbReference>
<organism evidence="1 2">
    <name type="scientific">Linderina pennispora</name>
    <dbReference type="NCBI Taxonomy" id="61395"/>
    <lineage>
        <taxon>Eukaryota</taxon>
        <taxon>Fungi</taxon>
        <taxon>Fungi incertae sedis</taxon>
        <taxon>Zoopagomycota</taxon>
        <taxon>Kickxellomycotina</taxon>
        <taxon>Kickxellomycetes</taxon>
        <taxon>Kickxellales</taxon>
        <taxon>Kickxellaceae</taxon>
        <taxon>Linderina</taxon>
    </lineage>
</organism>
<dbReference type="EMBL" id="MCFD01000006">
    <property type="protein sequence ID" value="ORX69997.1"/>
    <property type="molecule type" value="Genomic_DNA"/>
</dbReference>
<dbReference type="OrthoDB" id="7771656at2759"/>
<comment type="caution">
    <text evidence="1">The sequence shown here is derived from an EMBL/GenBank/DDBJ whole genome shotgun (WGS) entry which is preliminary data.</text>
</comment>
<dbReference type="PIRSF" id="PIRSF028846">
    <property type="entry name" value="UCP028846"/>
    <property type="match status" value="1"/>
</dbReference>
<protein>
    <recommendedName>
        <fullName evidence="3">Glycoside hydrolase family 125 protein</fullName>
    </recommendedName>
</protein>
<dbReference type="SUPFAM" id="SSF48208">
    <property type="entry name" value="Six-hairpin glycosidases"/>
    <property type="match status" value="1"/>
</dbReference>
<dbReference type="Proteomes" id="UP000193922">
    <property type="component" value="Unassembled WGS sequence"/>
</dbReference>
<dbReference type="PANTHER" id="PTHR31047">
    <property type="entry name" value="MEIOTICALLY UP-REGULATED GENE 157 PROTEIN"/>
    <property type="match status" value="1"/>
</dbReference>
<evidence type="ECO:0008006" key="3">
    <source>
        <dbReference type="Google" id="ProtNLM"/>
    </source>
</evidence>
<dbReference type="GO" id="GO:0003824">
    <property type="term" value="F:catalytic activity"/>
    <property type="evidence" value="ECO:0007669"/>
    <property type="project" value="UniProtKB-ARBA"/>
</dbReference>
<dbReference type="STRING" id="61395.A0A1Y1W8Z3"/>
<dbReference type="PANTHER" id="PTHR31047:SF0">
    <property type="entry name" value="MEIOTICALLY UP-REGULATED GENE 157 PROTEIN"/>
    <property type="match status" value="1"/>
</dbReference>
<dbReference type="InterPro" id="IPR008313">
    <property type="entry name" value="GH125"/>
</dbReference>
<dbReference type="GO" id="GO:0005975">
    <property type="term" value="P:carbohydrate metabolic process"/>
    <property type="evidence" value="ECO:0007669"/>
    <property type="project" value="InterPro"/>
</dbReference>
<dbReference type="Gene3D" id="1.50.10.10">
    <property type="match status" value="1"/>
</dbReference>
<dbReference type="AlphaFoldDB" id="A0A1Y1W8Z3"/>
<dbReference type="GeneID" id="63804058"/>
<evidence type="ECO:0000313" key="1">
    <source>
        <dbReference type="EMBL" id="ORX69997.1"/>
    </source>
</evidence>
<gene>
    <name evidence="1" type="ORF">DL89DRAFT_267232</name>
</gene>
<dbReference type="InterPro" id="IPR008928">
    <property type="entry name" value="6-hairpin_glycosidase_sf"/>
</dbReference>
<accession>A0A1Y1W8Z3</accession>
<reference evidence="1 2" key="1">
    <citation type="submission" date="2016-07" db="EMBL/GenBank/DDBJ databases">
        <title>Pervasive Adenine N6-methylation of Active Genes in Fungi.</title>
        <authorList>
            <consortium name="DOE Joint Genome Institute"/>
            <person name="Mondo S.J."/>
            <person name="Dannebaum R.O."/>
            <person name="Kuo R.C."/>
            <person name="Labutti K."/>
            <person name="Haridas S."/>
            <person name="Kuo A."/>
            <person name="Salamov A."/>
            <person name="Ahrendt S.R."/>
            <person name="Lipzen A."/>
            <person name="Sullivan W."/>
            <person name="Andreopoulos W.B."/>
            <person name="Clum A."/>
            <person name="Lindquist E."/>
            <person name="Daum C."/>
            <person name="Ramamoorthy G.K."/>
            <person name="Gryganskyi A."/>
            <person name="Culley D."/>
            <person name="Magnuson J.K."/>
            <person name="James T.Y."/>
            <person name="O'Malley M.A."/>
            <person name="Stajich J.E."/>
            <person name="Spatafora J.W."/>
            <person name="Visel A."/>
            <person name="Grigoriev I.V."/>
        </authorList>
    </citation>
    <scope>NUCLEOTIDE SEQUENCE [LARGE SCALE GENOMIC DNA]</scope>
    <source>
        <strain evidence="1 2">ATCC 12442</strain>
    </source>
</reference>